<dbReference type="STRING" id="413434.SAMN04488132_101327"/>
<dbReference type="Gene3D" id="1.10.1200.10">
    <property type="entry name" value="ACP-like"/>
    <property type="match status" value="1"/>
</dbReference>
<keyword evidence="2" id="KW-1185">Reference proteome</keyword>
<dbReference type="EMBL" id="FUWH01000001">
    <property type="protein sequence ID" value="SJZ35410.1"/>
    <property type="molecule type" value="Genomic_DNA"/>
</dbReference>
<evidence type="ECO:0000313" key="2">
    <source>
        <dbReference type="Proteomes" id="UP000190888"/>
    </source>
</evidence>
<sequence length="98" mass="11246">MQTPATSIQHLLRQKLNIHPVTFAADADLKRDLGLTDWEIAYLFNAIEETWHIHINDNEASSIASINQLVETVRKRVFIPESFSFTGHVQPLNMVIYN</sequence>
<dbReference type="Proteomes" id="UP000190888">
    <property type="component" value="Unassembled WGS sequence"/>
</dbReference>
<organism evidence="1 2">
    <name type="scientific">Sediminibacterium ginsengisoli</name>
    <dbReference type="NCBI Taxonomy" id="413434"/>
    <lineage>
        <taxon>Bacteria</taxon>
        <taxon>Pseudomonadati</taxon>
        <taxon>Bacteroidota</taxon>
        <taxon>Chitinophagia</taxon>
        <taxon>Chitinophagales</taxon>
        <taxon>Chitinophagaceae</taxon>
        <taxon>Sediminibacterium</taxon>
    </lineage>
</organism>
<name>A0A1T4JYZ6_9BACT</name>
<dbReference type="AlphaFoldDB" id="A0A1T4JYZ6"/>
<dbReference type="OrthoDB" id="678778at2"/>
<proteinExistence type="predicted"/>
<evidence type="ECO:0000313" key="1">
    <source>
        <dbReference type="EMBL" id="SJZ35410.1"/>
    </source>
</evidence>
<accession>A0A1T4JYZ6</accession>
<gene>
    <name evidence="1" type="ORF">SAMN04488132_101327</name>
</gene>
<dbReference type="InterPro" id="IPR036736">
    <property type="entry name" value="ACP-like_sf"/>
</dbReference>
<dbReference type="RefSeq" id="WP_078829668.1">
    <property type="nucleotide sequence ID" value="NZ_FUWH01000001.1"/>
</dbReference>
<dbReference type="SUPFAM" id="SSF47336">
    <property type="entry name" value="ACP-like"/>
    <property type="match status" value="1"/>
</dbReference>
<protein>
    <submittedName>
        <fullName evidence="1">Acyl carrier protein</fullName>
    </submittedName>
</protein>
<reference evidence="1 2" key="1">
    <citation type="submission" date="2017-02" db="EMBL/GenBank/DDBJ databases">
        <authorList>
            <person name="Peterson S.W."/>
        </authorList>
    </citation>
    <scope>NUCLEOTIDE SEQUENCE [LARGE SCALE GENOMIC DNA]</scope>
    <source>
        <strain evidence="1 2">DSM 22335</strain>
    </source>
</reference>